<evidence type="ECO:0000256" key="2">
    <source>
        <dbReference type="ARBA" id="ARBA00009045"/>
    </source>
</evidence>
<sequence length="179" mass="19476">MFVHAGYIHLIVNLAVQILLGVALECVHHWWRVVIIYLSGVVAGSLGTSITDPTVYLAGASGGVYALITAHVATIVMNWKEMEFAFLQLCVFLILILVDVGTIVSSYLTSTVDKTIGYMAHLSGAIAGLLVGIGILRNLDVRPWEKKLWVAAIIIYSGLMFGAILFNIFNSSHFLPDSK</sequence>
<feature type="transmembrane region" description="Helical" evidence="6">
    <location>
        <begin position="84"/>
        <end position="104"/>
    </location>
</feature>
<dbReference type="GO" id="GO:0004252">
    <property type="term" value="F:serine-type endopeptidase activity"/>
    <property type="evidence" value="ECO:0007669"/>
    <property type="project" value="InterPro"/>
</dbReference>
<dbReference type="Pfam" id="PF01694">
    <property type="entry name" value="Rhomboid"/>
    <property type="match status" value="1"/>
</dbReference>
<evidence type="ECO:0000256" key="1">
    <source>
        <dbReference type="ARBA" id="ARBA00004141"/>
    </source>
</evidence>
<keyword evidence="4 6" id="KW-1133">Transmembrane helix</keyword>
<dbReference type="InterPro" id="IPR035952">
    <property type="entry name" value="Rhomboid-like_sf"/>
</dbReference>
<feature type="transmembrane region" description="Helical" evidence="6">
    <location>
        <begin position="148"/>
        <end position="169"/>
    </location>
</feature>
<dbReference type="PANTHER" id="PTHR45840">
    <property type="entry name" value="RHOMBOID-RELATED PROTEIN"/>
    <property type="match status" value="1"/>
</dbReference>
<evidence type="ECO:0000259" key="7">
    <source>
        <dbReference type="Pfam" id="PF01694"/>
    </source>
</evidence>
<accession>A0A6M2DYT6</accession>
<feature type="transmembrane region" description="Helical" evidence="6">
    <location>
        <begin position="31"/>
        <end position="50"/>
    </location>
</feature>
<feature type="transmembrane region" description="Helical" evidence="6">
    <location>
        <begin position="116"/>
        <end position="136"/>
    </location>
</feature>
<evidence type="ECO:0000256" key="6">
    <source>
        <dbReference type="SAM" id="Phobius"/>
    </source>
</evidence>
<dbReference type="SUPFAM" id="SSF144091">
    <property type="entry name" value="Rhomboid-like"/>
    <property type="match status" value="1"/>
</dbReference>
<dbReference type="PANTHER" id="PTHR45840:SF8">
    <property type="entry name" value="RHOMBOID PROTEASE"/>
    <property type="match status" value="1"/>
</dbReference>
<evidence type="ECO:0000256" key="3">
    <source>
        <dbReference type="ARBA" id="ARBA00022692"/>
    </source>
</evidence>
<evidence type="ECO:0000256" key="5">
    <source>
        <dbReference type="ARBA" id="ARBA00023136"/>
    </source>
</evidence>
<comment type="similarity">
    <text evidence="2">Belongs to the peptidase S54 family.</text>
</comment>
<evidence type="ECO:0000313" key="8">
    <source>
        <dbReference type="EMBL" id="NOV50870.1"/>
    </source>
</evidence>
<feature type="transmembrane region" description="Helical" evidence="6">
    <location>
        <begin position="56"/>
        <end position="77"/>
    </location>
</feature>
<comment type="subcellular location">
    <subcellularLocation>
        <location evidence="1">Membrane</location>
        <topology evidence="1">Multi-pass membrane protein</topology>
    </subcellularLocation>
</comment>
<feature type="transmembrane region" description="Helical" evidence="6">
    <location>
        <begin position="6"/>
        <end position="24"/>
    </location>
</feature>
<dbReference type="Gene3D" id="1.20.1540.10">
    <property type="entry name" value="Rhomboid-like"/>
    <property type="match status" value="1"/>
</dbReference>
<dbReference type="InterPro" id="IPR051739">
    <property type="entry name" value="Rhomboid_IM_Serine_Proteases"/>
</dbReference>
<reference evidence="8" key="1">
    <citation type="submission" date="2020-03" db="EMBL/GenBank/DDBJ databases">
        <title>Transcriptomic Profiling of the Digestive Tract of the Rat Flea, Xenopsylla cheopis, Following Blood Feeding and Infection with Yersinia pestis.</title>
        <authorList>
            <person name="Bland D.M."/>
            <person name="Martens C.A."/>
            <person name="Virtaneva K."/>
            <person name="Kanakabandi K."/>
            <person name="Long D."/>
            <person name="Rosenke R."/>
            <person name="Saturday G.A."/>
            <person name="Hoyt F.H."/>
            <person name="Bruno D.P."/>
            <person name="Ribeiro J.M.C."/>
            <person name="Hinnebusch J."/>
        </authorList>
    </citation>
    <scope>NUCLEOTIDE SEQUENCE</scope>
</reference>
<keyword evidence="5 6" id="KW-0472">Membrane</keyword>
<name>A0A6M2DYT6_XENCH</name>
<keyword evidence="3 6" id="KW-0812">Transmembrane</keyword>
<dbReference type="EMBL" id="GIIL01007144">
    <property type="protein sequence ID" value="NOV50870.1"/>
    <property type="molecule type" value="Transcribed_RNA"/>
</dbReference>
<dbReference type="AlphaFoldDB" id="A0A6M2DYT6"/>
<protein>
    <submittedName>
        <fullName evidence="8">Putative rhomboid family</fullName>
    </submittedName>
</protein>
<organism evidence="8">
    <name type="scientific">Xenopsylla cheopis</name>
    <name type="common">Oriental rat flea</name>
    <name type="synonym">Pulex cheopis</name>
    <dbReference type="NCBI Taxonomy" id="163159"/>
    <lineage>
        <taxon>Eukaryota</taxon>
        <taxon>Metazoa</taxon>
        <taxon>Ecdysozoa</taxon>
        <taxon>Arthropoda</taxon>
        <taxon>Hexapoda</taxon>
        <taxon>Insecta</taxon>
        <taxon>Pterygota</taxon>
        <taxon>Neoptera</taxon>
        <taxon>Endopterygota</taxon>
        <taxon>Siphonaptera</taxon>
        <taxon>Pulicidae</taxon>
        <taxon>Xenopsyllinae</taxon>
        <taxon>Xenopsylla</taxon>
    </lineage>
</organism>
<dbReference type="GO" id="GO:0016020">
    <property type="term" value="C:membrane"/>
    <property type="evidence" value="ECO:0007669"/>
    <property type="project" value="UniProtKB-SubCell"/>
</dbReference>
<proteinExistence type="inferred from homology"/>
<evidence type="ECO:0000256" key="4">
    <source>
        <dbReference type="ARBA" id="ARBA00022989"/>
    </source>
</evidence>
<dbReference type="InterPro" id="IPR022764">
    <property type="entry name" value="Peptidase_S54_rhomboid_dom"/>
</dbReference>
<feature type="domain" description="Peptidase S54 rhomboid" evidence="7">
    <location>
        <begin position="1"/>
        <end position="137"/>
    </location>
</feature>